<keyword evidence="3" id="KW-0235">DNA replication</keyword>
<keyword evidence="7" id="KW-1185">Reference proteome</keyword>
<dbReference type="Gene3D" id="3.20.20.140">
    <property type="entry name" value="Metal-dependent hydrolases"/>
    <property type="match status" value="1"/>
</dbReference>
<keyword evidence="4" id="KW-0239">DNA-directed DNA polymerase</keyword>
<dbReference type="InterPro" id="IPR003141">
    <property type="entry name" value="Pol/His_phosphatase_N"/>
</dbReference>
<evidence type="ECO:0000256" key="3">
    <source>
        <dbReference type="ARBA" id="ARBA00022705"/>
    </source>
</evidence>
<dbReference type="Pfam" id="PF02811">
    <property type="entry name" value="PHP"/>
    <property type="match status" value="1"/>
</dbReference>
<comment type="caution">
    <text evidence="6">The sequence shown here is derived from an EMBL/GenBank/DDBJ whole genome shotgun (WGS) entry which is preliminary data.</text>
</comment>
<keyword evidence="1" id="KW-0808">Transferase</keyword>
<dbReference type="CDD" id="cd07431">
    <property type="entry name" value="PHP_PolIIIA"/>
    <property type="match status" value="1"/>
</dbReference>
<organism evidence="6 7">
    <name type="scientific">Candidatus Mycoplasma haematobovis</name>
    <dbReference type="NCBI Taxonomy" id="432608"/>
    <lineage>
        <taxon>Bacteria</taxon>
        <taxon>Bacillati</taxon>
        <taxon>Mycoplasmatota</taxon>
        <taxon>Mollicutes</taxon>
        <taxon>Mycoplasmataceae</taxon>
        <taxon>Mycoplasma</taxon>
    </lineage>
</organism>
<accession>A0A1A9QCA0</accession>
<dbReference type="SMART" id="SM00481">
    <property type="entry name" value="POLIIIAc"/>
    <property type="match status" value="1"/>
</dbReference>
<evidence type="ECO:0000313" key="7">
    <source>
        <dbReference type="Proteomes" id="UP000077623"/>
    </source>
</evidence>
<dbReference type="GO" id="GO:0006260">
    <property type="term" value="P:DNA replication"/>
    <property type="evidence" value="ECO:0007669"/>
    <property type="project" value="UniProtKB-KW"/>
</dbReference>
<dbReference type="InterPro" id="IPR011708">
    <property type="entry name" value="DNA_pol3_alpha_NTPase_dom"/>
</dbReference>
<dbReference type="PANTHER" id="PTHR32294:SF0">
    <property type="entry name" value="DNA POLYMERASE III SUBUNIT ALPHA"/>
    <property type="match status" value="1"/>
</dbReference>
<dbReference type="Pfam" id="PF17657">
    <property type="entry name" value="DNA_pol3_finger"/>
    <property type="match status" value="1"/>
</dbReference>
<sequence length="920" mass="107708">MLYPHLFARSHFTFLKSTLRVEDIIDYALNNKHKYAVISDFRNTHVWISFYKKCKEARLTPIFALELNYQNSLLLLIARNKQGYQNLLHIATYDFDPSKLENLIIVHIDGEKYFSDHENFFIANSEEENGVYLRENKFLNAEDYEFFCLLRAIDNQTLLSEEIELNQHFKEDYLNKSCELSQDSIQIKNIYKILSLCKSYDIFDTSNKLDFFSDSAKDLEKLSRQGLKAYGKDKNKEYLERLENELKIVIQKGFDAYFLIVQDAVNWAKNNDICVGPGRGSVCGSLLAFLLGITEVDPLKYGLYFERFLNPEREADPDIDIDVSNNKRELLLEYLRDKYGPDHLSLIITFSTFKGKNSLREIGKAFGIVGEEADYLTENKLPTKARGFLQRIIDFPKNTSIHAAGVIISSKPLCSIIPLIPKEFNLTQWEAQNLKYFNLIKFDFLALHYLSVLDTVKKNVENSLNIKIDWENIDENDAKVYETLIKGRNAFIFQFDSYKIKGLIRKFKPNSLLDLALLSALNRPGASDQIAPLLARKFSINNPSLLPPVFDSFLNETYGLIVYQEQVMKIISLVTNSSFGYADSFRRELTSAESIQKCREIFLSPNAKYSKEDLKKTWEYISRFAKYGFNKSHALAYAIISYRLLWLKTYYPSFFYTELLSFSDSPEHFSEIEEAGFSFSYPKMRYSEMDSFVCHNNSFFFPISKITRLSLAFRERYKKNSFSSTLEALKYLVSLKISKDDLLVLIRSNFFENDEHPHYWECNLEDIYSSLLYVDVNTNKALFELNLKDVKITKEIQEQYKKYLVDYIGVDLDKYYINPKFFEKNKKIYSILRLNEQESGTCRYLSFISYLRSQKTHNEIPYLKMRFSERFYMSSVVVYYGENVEELKEALVNRHAVLVTIEKHKEFFKVTKIQVLKRNG</sequence>
<proteinExistence type="predicted"/>
<evidence type="ECO:0000256" key="4">
    <source>
        <dbReference type="ARBA" id="ARBA00022932"/>
    </source>
</evidence>
<name>A0A1A9QCA0_9MOLU</name>
<evidence type="ECO:0000256" key="1">
    <source>
        <dbReference type="ARBA" id="ARBA00022679"/>
    </source>
</evidence>
<evidence type="ECO:0000313" key="6">
    <source>
        <dbReference type="EMBL" id="OAL10202.1"/>
    </source>
</evidence>
<dbReference type="Pfam" id="PF07733">
    <property type="entry name" value="DNA_pol3_alpha"/>
    <property type="match status" value="2"/>
</dbReference>
<gene>
    <name evidence="6" type="ORF">A6V39_02005</name>
</gene>
<dbReference type="InterPro" id="IPR004805">
    <property type="entry name" value="DnaE2/DnaE/PolC"/>
</dbReference>
<keyword evidence="2" id="KW-0548">Nucleotidyltransferase</keyword>
<dbReference type="GO" id="GO:0003887">
    <property type="term" value="F:DNA-directed DNA polymerase activity"/>
    <property type="evidence" value="ECO:0007669"/>
    <property type="project" value="UniProtKB-KW"/>
</dbReference>
<dbReference type="EMBL" id="LWUJ01000011">
    <property type="protein sequence ID" value="OAL10202.1"/>
    <property type="molecule type" value="Genomic_DNA"/>
</dbReference>
<dbReference type="Proteomes" id="UP000077623">
    <property type="component" value="Unassembled WGS sequence"/>
</dbReference>
<reference evidence="7" key="1">
    <citation type="submission" date="2016-04" db="EMBL/GenBank/DDBJ databases">
        <authorList>
            <person name="Quiroz-Castaneda R.E."/>
            <person name="Martinez-Ocampo F."/>
        </authorList>
    </citation>
    <scope>NUCLEOTIDE SEQUENCE [LARGE SCALE GENOMIC DNA]</scope>
    <source>
        <strain evidence="7">INIFAP01</strain>
    </source>
</reference>
<evidence type="ECO:0000259" key="5">
    <source>
        <dbReference type="SMART" id="SM00481"/>
    </source>
</evidence>
<dbReference type="RefSeq" id="WP_187150050.1">
    <property type="nucleotide sequence ID" value="NZ_LWUJ01000011.1"/>
</dbReference>
<dbReference type="STRING" id="432608.A6V39_02005"/>
<dbReference type="InterPro" id="IPR040982">
    <property type="entry name" value="DNA_pol3_finger"/>
</dbReference>
<dbReference type="InterPro" id="IPR004013">
    <property type="entry name" value="PHP_dom"/>
</dbReference>
<dbReference type="GO" id="GO:0008408">
    <property type="term" value="F:3'-5' exonuclease activity"/>
    <property type="evidence" value="ECO:0007669"/>
    <property type="project" value="InterPro"/>
</dbReference>
<dbReference type="AlphaFoldDB" id="A0A1A9QCA0"/>
<dbReference type="PANTHER" id="PTHR32294">
    <property type="entry name" value="DNA POLYMERASE III SUBUNIT ALPHA"/>
    <property type="match status" value="1"/>
</dbReference>
<feature type="domain" description="Polymerase/histidinol phosphatase N-terminal" evidence="5">
    <location>
        <begin position="4"/>
        <end position="71"/>
    </location>
</feature>
<protein>
    <submittedName>
        <fullName evidence="6">DNA polymerase III subunit alpha</fullName>
    </submittedName>
</protein>
<evidence type="ECO:0000256" key="2">
    <source>
        <dbReference type="ARBA" id="ARBA00022695"/>
    </source>
</evidence>